<keyword evidence="1" id="KW-0694">RNA-binding</keyword>
<proteinExistence type="predicted"/>
<dbReference type="GO" id="GO:0003723">
    <property type="term" value="F:RNA binding"/>
    <property type="evidence" value="ECO:0007669"/>
    <property type="project" value="UniProtKB-KW"/>
</dbReference>
<evidence type="ECO:0000259" key="2">
    <source>
        <dbReference type="PROSITE" id="PS50994"/>
    </source>
</evidence>
<dbReference type="Proteomes" id="UP000765509">
    <property type="component" value="Unassembled WGS sequence"/>
</dbReference>
<dbReference type="PROSITE" id="PS50994">
    <property type="entry name" value="INTEGRASE"/>
    <property type="match status" value="1"/>
</dbReference>
<dbReference type="Gene3D" id="3.30.420.10">
    <property type="entry name" value="Ribonuclease H-like superfamily/Ribonuclease H"/>
    <property type="match status" value="1"/>
</dbReference>
<comment type="caution">
    <text evidence="3">The sequence shown here is derived from an EMBL/GenBank/DDBJ whole genome shotgun (WGS) entry which is preliminary data.</text>
</comment>
<feature type="domain" description="Integrase catalytic" evidence="2">
    <location>
        <begin position="20"/>
        <end position="135"/>
    </location>
</feature>
<dbReference type="GO" id="GO:0005634">
    <property type="term" value="C:nucleus"/>
    <property type="evidence" value="ECO:0007669"/>
    <property type="project" value="UniProtKB-ARBA"/>
</dbReference>
<dbReference type="InterPro" id="IPR012337">
    <property type="entry name" value="RNaseH-like_sf"/>
</dbReference>
<dbReference type="InterPro" id="IPR001584">
    <property type="entry name" value="Integrase_cat-core"/>
</dbReference>
<reference evidence="3" key="1">
    <citation type="submission" date="2021-03" db="EMBL/GenBank/DDBJ databases">
        <title>Draft genome sequence of rust myrtle Austropuccinia psidii MF-1, a brazilian biotype.</title>
        <authorList>
            <person name="Quecine M.C."/>
            <person name="Pachon D.M.R."/>
            <person name="Bonatelli M.L."/>
            <person name="Correr F.H."/>
            <person name="Franceschini L.M."/>
            <person name="Leite T.F."/>
            <person name="Margarido G.R.A."/>
            <person name="Almeida C.A."/>
            <person name="Ferrarezi J.A."/>
            <person name="Labate C.A."/>
        </authorList>
    </citation>
    <scope>NUCLEOTIDE SEQUENCE</scope>
    <source>
        <strain evidence="3">MF-1</strain>
    </source>
</reference>
<protein>
    <recommendedName>
        <fullName evidence="2">Integrase catalytic domain-containing protein</fullName>
    </recommendedName>
</protein>
<gene>
    <name evidence="3" type="ORF">O181_020070</name>
</gene>
<dbReference type="PANTHER" id="PTHR35046">
    <property type="entry name" value="ZINC KNUCKLE (CCHC-TYPE) FAMILY PROTEIN"/>
    <property type="match status" value="1"/>
</dbReference>
<evidence type="ECO:0000313" key="3">
    <source>
        <dbReference type="EMBL" id="MBW0480355.1"/>
    </source>
</evidence>
<evidence type="ECO:0000313" key="4">
    <source>
        <dbReference type="Proteomes" id="UP000765509"/>
    </source>
</evidence>
<dbReference type="GO" id="GO:0015074">
    <property type="term" value="P:DNA integration"/>
    <property type="evidence" value="ECO:0007669"/>
    <property type="project" value="InterPro"/>
</dbReference>
<dbReference type="AlphaFoldDB" id="A0A9Q3GVQ6"/>
<dbReference type="EMBL" id="AVOT02005938">
    <property type="protein sequence ID" value="MBW0480355.1"/>
    <property type="molecule type" value="Genomic_DNA"/>
</dbReference>
<dbReference type="InterPro" id="IPR036397">
    <property type="entry name" value="RNaseH_sf"/>
</dbReference>
<sequence length="135" mass="15645">MAKGKQKTWEKIWLLQHVEEPKHPWETINMDWVTGPVPGGKENSNSCSVILDRYFKRVRCLLCHKEDTTMYTALLFLDNIIATCGVPEFITSDRDPKVISEFWTNLYDILGRKIAFFTAYSAQADGLAERMIRIM</sequence>
<evidence type="ECO:0000256" key="1">
    <source>
        <dbReference type="ARBA" id="ARBA00022884"/>
    </source>
</evidence>
<organism evidence="3 4">
    <name type="scientific">Austropuccinia psidii MF-1</name>
    <dbReference type="NCBI Taxonomy" id="1389203"/>
    <lineage>
        <taxon>Eukaryota</taxon>
        <taxon>Fungi</taxon>
        <taxon>Dikarya</taxon>
        <taxon>Basidiomycota</taxon>
        <taxon>Pucciniomycotina</taxon>
        <taxon>Pucciniomycetes</taxon>
        <taxon>Pucciniales</taxon>
        <taxon>Sphaerophragmiaceae</taxon>
        <taxon>Austropuccinia</taxon>
    </lineage>
</organism>
<dbReference type="SUPFAM" id="SSF53098">
    <property type="entry name" value="Ribonuclease H-like"/>
    <property type="match status" value="1"/>
</dbReference>
<accession>A0A9Q3GVQ6</accession>
<keyword evidence="4" id="KW-1185">Reference proteome</keyword>
<name>A0A9Q3GVQ6_9BASI</name>
<dbReference type="PANTHER" id="PTHR35046:SF26">
    <property type="entry name" value="RNA-DIRECTED DNA POLYMERASE"/>
    <property type="match status" value="1"/>
</dbReference>